<sequence length="404" mass="44153">MARPLNDLLKKEVLNIKEAWRRDQDEALQKLKDAMCDGRCLRPIDYSGPIFLYTDWSIHAIGAVLGQKDEQGVEHICVVISRSLSKTERQYASFQGEMLAVSSTDQRGPKNENADVPSRYPLPTTVDETGARLDREGDRAREASYAERLTHVAWDALSRVQPVRGMHSGGSPAAYSEETMEHGKLKVPKKIDTRVIDKSFFQEARGEGVICYEPCGGLCAGLEMLLRCGVKVNRRRHPAIFPAAANQLEQLPSNLEDMKLEDDLVQAGSLSGTVVRNDDITEEGESREVNLDEKAIVMGYIASELRMTGGMRDEELAGVLGLAMDRRAMELPCSQSPRPARLPQGCPCRSSAELSQPPTALVQGCPGNNNAELPQWATAHVLPGATTDGPAANPVHDSSGTHGL</sequence>
<keyword evidence="4" id="KW-1185">Reference proteome</keyword>
<name>A0AAE0LCM4_9CHLO</name>
<dbReference type="InterPro" id="IPR043502">
    <property type="entry name" value="DNA/RNA_pol_sf"/>
</dbReference>
<feature type="region of interest" description="Disordered" evidence="1">
    <location>
        <begin position="383"/>
        <end position="404"/>
    </location>
</feature>
<evidence type="ECO:0000313" key="3">
    <source>
        <dbReference type="EMBL" id="KAK3279905.1"/>
    </source>
</evidence>
<evidence type="ECO:0000313" key="4">
    <source>
        <dbReference type="Proteomes" id="UP001190700"/>
    </source>
</evidence>
<accession>A0AAE0LCM4</accession>
<evidence type="ECO:0000256" key="1">
    <source>
        <dbReference type="SAM" id="MobiDB-lite"/>
    </source>
</evidence>
<dbReference type="InterPro" id="IPR041577">
    <property type="entry name" value="RT_RNaseH_2"/>
</dbReference>
<comment type="caution">
    <text evidence="3">The sequence shown here is derived from an EMBL/GenBank/DDBJ whole genome shotgun (WGS) entry which is preliminary data.</text>
</comment>
<feature type="domain" description="Reverse transcriptase/retrotransposon-derived protein RNase H-like" evidence="2">
    <location>
        <begin position="20"/>
        <end position="102"/>
    </location>
</feature>
<dbReference type="PANTHER" id="PTHR34072">
    <property type="entry name" value="ENZYMATIC POLYPROTEIN-RELATED"/>
    <property type="match status" value="1"/>
</dbReference>
<dbReference type="Proteomes" id="UP001190700">
    <property type="component" value="Unassembled WGS sequence"/>
</dbReference>
<feature type="region of interest" description="Disordered" evidence="1">
    <location>
        <begin position="102"/>
        <end position="126"/>
    </location>
</feature>
<protein>
    <recommendedName>
        <fullName evidence="2">Reverse transcriptase/retrotransposon-derived protein RNase H-like domain-containing protein</fullName>
    </recommendedName>
</protein>
<dbReference type="Pfam" id="PF17919">
    <property type="entry name" value="RT_RNaseH_2"/>
    <property type="match status" value="1"/>
</dbReference>
<proteinExistence type="predicted"/>
<gene>
    <name evidence="3" type="ORF">CYMTET_12233</name>
</gene>
<organism evidence="3 4">
    <name type="scientific">Cymbomonas tetramitiformis</name>
    <dbReference type="NCBI Taxonomy" id="36881"/>
    <lineage>
        <taxon>Eukaryota</taxon>
        <taxon>Viridiplantae</taxon>
        <taxon>Chlorophyta</taxon>
        <taxon>Pyramimonadophyceae</taxon>
        <taxon>Pyramimonadales</taxon>
        <taxon>Pyramimonadaceae</taxon>
        <taxon>Cymbomonas</taxon>
    </lineage>
</organism>
<dbReference type="PANTHER" id="PTHR34072:SF58">
    <property type="entry name" value="DNA (CYTOSINE-5-)-METHYLTRANSFERASE"/>
    <property type="match status" value="1"/>
</dbReference>
<dbReference type="SUPFAM" id="SSF56672">
    <property type="entry name" value="DNA/RNA polymerases"/>
    <property type="match status" value="1"/>
</dbReference>
<reference evidence="3 4" key="1">
    <citation type="journal article" date="2015" name="Genome Biol. Evol.">
        <title>Comparative Genomics of a Bacterivorous Green Alga Reveals Evolutionary Causalities and Consequences of Phago-Mixotrophic Mode of Nutrition.</title>
        <authorList>
            <person name="Burns J.A."/>
            <person name="Paasch A."/>
            <person name="Narechania A."/>
            <person name="Kim E."/>
        </authorList>
    </citation>
    <scope>NUCLEOTIDE SEQUENCE [LARGE SCALE GENOMIC DNA]</scope>
    <source>
        <strain evidence="3 4">PLY_AMNH</strain>
    </source>
</reference>
<evidence type="ECO:0000259" key="2">
    <source>
        <dbReference type="Pfam" id="PF17919"/>
    </source>
</evidence>
<dbReference type="EMBL" id="LGRX02004617">
    <property type="protein sequence ID" value="KAK3279905.1"/>
    <property type="molecule type" value="Genomic_DNA"/>
</dbReference>
<dbReference type="AlphaFoldDB" id="A0AAE0LCM4"/>